<dbReference type="PANTHER" id="PTHR43807">
    <property type="entry name" value="FI04487P"/>
    <property type="match status" value="1"/>
</dbReference>
<dbReference type="SUPFAM" id="SSF53383">
    <property type="entry name" value="PLP-dependent transferases"/>
    <property type="match status" value="1"/>
</dbReference>
<accession>A0A4R7JAQ3</accession>
<proteinExistence type="inferred from homology"/>
<gene>
    <name evidence="7" type="ORF">CLV29_1097</name>
</gene>
<dbReference type="FunFam" id="3.40.640.10:FF:000024">
    <property type="entry name" value="Kynurenine--oxoglutarate transaminase 3"/>
    <property type="match status" value="1"/>
</dbReference>
<comment type="cofactor">
    <cofactor evidence="1">
        <name>pyridoxal 5'-phosphate</name>
        <dbReference type="ChEBI" id="CHEBI:597326"/>
    </cofactor>
</comment>
<comment type="caution">
    <text evidence="7">The sequence shown here is derived from an EMBL/GenBank/DDBJ whole genome shotgun (WGS) entry which is preliminary data.</text>
</comment>
<feature type="domain" description="Aminotransferase class I/classII large" evidence="6">
    <location>
        <begin position="34"/>
        <end position="385"/>
    </location>
</feature>
<dbReference type="CDD" id="cd00609">
    <property type="entry name" value="AAT_like"/>
    <property type="match status" value="1"/>
</dbReference>
<keyword evidence="5" id="KW-0663">Pyridoxal phosphate</keyword>
<reference evidence="7 8" key="1">
    <citation type="submission" date="2019-03" db="EMBL/GenBank/DDBJ databases">
        <title>Genomic Encyclopedia of Archaeal and Bacterial Type Strains, Phase II (KMG-II): from individual species to whole genera.</title>
        <authorList>
            <person name="Goeker M."/>
        </authorList>
    </citation>
    <scope>NUCLEOTIDE SEQUENCE [LARGE SCALE GENOMIC DNA]</scope>
    <source>
        <strain evidence="7 8">DSM 24323</strain>
    </source>
</reference>
<dbReference type="Proteomes" id="UP000295371">
    <property type="component" value="Unassembled WGS sequence"/>
</dbReference>
<evidence type="ECO:0000256" key="1">
    <source>
        <dbReference type="ARBA" id="ARBA00001933"/>
    </source>
</evidence>
<dbReference type="EMBL" id="SOAW01000001">
    <property type="protein sequence ID" value="TDT33479.1"/>
    <property type="molecule type" value="Genomic_DNA"/>
</dbReference>
<dbReference type="Gene3D" id="3.90.1150.10">
    <property type="entry name" value="Aspartate Aminotransferase, domain 1"/>
    <property type="match status" value="1"/>
</dbReference>
<keyword evidence="3 7" id="KW-0032">Aminotransferase</keyword>
<dbReference type="GO" id="GO:0016212">
    <property type="term" value="F:kynurenine-oxoglutarate transaminase activity"/>
    <property type="evidence" value="ECO:0007669"/>
    <property type="project" value="TreeGrafter"/>
</dbReference>
<name>A0A4R7JAQ3_9ACTN</name>
<dbReference type="InterPro" id="IPR015422">
    <property type="entry name" value="PyrdxlP-dep_Trfase_small"/>
</dbReference>
<evidence type="ECO:0000313" key="8">
    <source>
        <dbReference type="Proteomes" id="UP000295371"/>
    </source>
</evidence>
<dbReference type="NCBIfam" id="NF005855">
    <property type="entry name" value="PRK07777.1"/>
    <property type="match status" value="1"/>
</dbReference>
<evidence type="ECO:0000259" key="6">
    <source>
        <dbReference type="Pfam" id="PF00155"/>
    </source>
</evidence>
<keyword evidence="8" id="KW-1185">Reference proteome</keyword>
<dbReference type="PANTHER" id="PTHR43807:SF20">
    <property type="entry name" value="FI04487P"/>
    <property type="match status" value="1"/>
</dbReference>
<organism evidence="7 8">
    <name type="scientific">Naumannella halotolerans</name>
    <dbReference type="NCBI Taxonomy" id="993414"/>
    <lineage>
        <taxon>Bacteria</taxon>
        <taxon>Bacillati</taxon>
        <taxon>Actinomycetota</taxon>
        <taxon>Actinomycetes</taxon>
        <taxon>Propionibacteriales</taxon>
        <taxon>Propionibacteriaceae</taxon>
        <taxon>Naumannella</taxon>
    </lineage>
</organism>
<dbReference type="InterPro" id="IPR051326">
    <property type="entry name" value="Kynurenine-oxoglutarate_AT"/>
</dbReference>
<dbReference type="InterPro" id="IPR015424">
    <property type="entry name" value="PyrdxlP-dep_Trfase"/>
</dbReference>
<evidence type="ECO:0000256" key="5">
    <source>
        <dbReference type="ARBA" id="ARBA00022898"/>
    </source>
</evidence>
<evidence type="ECO:0000256" key="3">
    <source>
        <dbReference type="ARBA" id="ARBA00022576"/>
    </source>
</evidence>
<dbReference type="InterPro" id="IPR004839">
    <property type="entry name" value="Aminotransferase_I/II_large"/>
</dbReference>
<protein>
    <submittedName>
        <fullName evidence="7">N-succinyldiaminopimelate aminotransferase</fullName>
    </submittedName>
</protein>
<dbReference type="GO" id="GO:0005737">
    <property type="term" value="C:cytoplasm"/>
    <property type="evidence" value="ECO:0007669"/>
    <property type="project" value="TreeGrafter"/>
</dbReference>
<keyword evidence="4 7" id="KW-0808">Transferase</keyword>
<dbReference type="Gene3D" id="3.40.640.10">
    <property type="entry name" value="Type I PLP-dependent aspartate aminotransferase-like (Major domain)"/>
    <property type="match status" value="1"/>
</dbReference>
<dbReference type="InterPro" id="IPR015421">
    <property type="entry name" value="PyrdxlP-dep_Trfase_major"/>
</dbReference>
<evidence type="ECO:0000313" key="7">
    <source>
        <dbReference type="EMBL" id="TDT33479.1"/>
    </source>
</evidence>
<dbReference type="Pfam" id="PF00155">
    <property type="entry name" value="Aminotran_1_2"/>
    <property type="match status" value="1"/>
</dbReference>
<comment type="similarity">
    <text evidence="2">Belongs to the class-I pyridoxal-phosphate-dependent aminotransferase family.</text>
</comment>
<sequence>MSEQIHGSPLVPRLRGFGSNIFAEMSALATAEGAINLGQGFPDTDGPAEVLEAAVDAIHEGHNQYPPVRGIPVLREAIATHQRNRYGLTWDLETEIVVTAGANEAMTATILATCESGDEVLLIEPAFDSYWVAIAMAGAKPVAVPLTGPDQRVDVERLAASVTDRTRLIIVNSPHNPSGRVFDADELEGIATIARERDLLVVTDEVYEHLTFDDAVHLPIATLPGMRERTISISSAGKTFSVTGWKIGWACAPAPLVQAVQTVKQFMTFVNGAPFQYAIARGLLLPPERFEQIRADLQRGRDLLVPGLQAAGLQVLPSQGTYFVTADISPLGETDGHEFCRSLPRRCGVAAVPSQVFYADPYPRPLVRFAVCKQPEVLAEAADRLAGLNLPT</sequence>
<evidence type="ECO:0000256" key="4">
    <source>
        <dbReference type="ARBA" id="ARBA00022679"/>
    </source>
</evidence>
<dbReference type="AlphaFoldDB" id="A0A4R7JAQ3"/>
<dbReference type="RefSeq" id="WP_243831746.1">
    <property type="nucleotide sequence ID" value="NZ_CP171129.1"/>
</dbReference>
<dbReference type="GO" id="GO:0030170">
    <property type="term" value="F:pyridoxal phosphate binding"/>
    <property type="evidence" value="ECO:0007669"/>
    <property type="project" value="InterPro"/>
</dbReference>
<evidence type="ECO:0000256" key="2">
    <source>
        <dbReference type="ARBA" id="ARBA00007441"/>
    </source>
</evidence>